<reference evidence="1" key="1">
    <citation type="journal article" date="2023" name="Mol. Phylogenet. Evol.">
        <title>Genome-scale phylogeny and comparative genomics of the fungal order Sordariales.</title>
        <authorList>
            <person name="Hensen N."/>
            <person name="Bonometti L."/>
            <person name="Westerberg I."/>
            <person name="Brannstrom I.O."/>
            <person name="Guillou S."/>
            <person name="Cros-Aarteil S."/>
            <person name="Calhoun S."/>
            <person name="Haridas S."/>
            <person name="Kuo A."/>
            <person name="Mondo S."/>
            <person name="Pangilinan J."/>
            <person name="Riley R."/>
            <person name="LaButti K."/>
            <person name="Andreopoulos B."/>
            <person name="Lipzen A."/>
            <person name="Chen C."/>
            <person name="Yan M."/>
            <person name="Daum C."/>
            <person name="Ng V."/>
            <person name="Clum A."/>
            <person name="Steindorff A."/>
            <person name="Ohm R.A."/>
            <person name="Martin F."/>
            <person name="Silar P."/>
            <person name="Natvig D.O."/>
            <person name="Lalanne C."/>
            <person name="Gautier V."/>
            <person name="Ament-Velasquez S.L."/>
            <person name="Kruys A."/>
            <person name="Hutchinson M.I."/>
            <person name="Powell A.J."/>
            <person name="Barry K."/>
            <person name="Miller A.N."/>
            <person name="Grigoriev I.V."/>
            <person name="Debuchy R."/>
            <person name="Gladieux P."/>
            <person name="Hiltunen Thoren M."/>
            <person name="Johannesson H."/>
        </authorList>
    </citation>
    <scope>NUCLEOTIDE SEQUENCE</scope>
    <source>
        <strain evidence="1">CBS 314.62</strain>
    </source>
</reference>
<dbReference type="EMBL" id="JAULSO010000001">
    <property type="protein sequence ID" value="KAK3693213.1"/>
    <property type="molecule type" value="Genomic_DNA"/>
</dbReference>
<dbReference type="Proteomes" id="UP001270362">
    <property type="component" value="Unassembled WGS sequence"/>
</dbReference>
<reference evidence="1" key="2">
    <citation type="submission" date="2023-06" db="EMBL/GenBank/DDBJ databases">
        <authorList>
            <consortium name="Lawrence Berkeley National Laboratory"/>
            <person name="Haridas S."/>
            <person name="Hensen N."/>
            <person name="Bonometti L."/>
            <person name="Westerberg I."/>
            <person name="Brannstrom I.O."/>
            <person name="Guillou S."/>
            <person name="Cros-Aarteil S."/>
            <person name="Calhoun S."/>
            <person name="Kuo A."/>
            <person name="Mondo S."/>
            <person name="Pangilinan J."/>
            <person name="Riley R."/>
            <person name="Labutti K."/>
            <person name="Andreopoulos B."/>
            <person name="Lipzen A."/>
            <person name="Chen C."/>
            <person name="Yanf M."/>
            <person name="Daum C."/>
            <person name="Ng V."/>
            <person name="Clum A."/>
            <person name="Steindorff A."/>
            <person name="Ohm R."/>
            <person name="Martin F."/>
            <person name="Silar P."/>
            <person name="Natvig D."/>
            <person name="Lalanne C."/>
            <person name="Gautier V."/>
            <person name="Ament-Velasquez S.L."/>
            <person name="Kruys A."/>
            <person name="Hutchinson M.I."/>
            <person name="Powell A.J."/>
            <person name="Barry K."/>
            <person name="Miller A.N."/>
            <person name="Grigoriev I.V."/>
            <person name="Debuchy R."/>
            <person name="Gladieux P."/>
            <person name="Thoren M.H."/>
            <person name="Johannesson H."/>
        </authorList>
    </citation>
    <scope>NUCLEOTIDE SEQUENCE</scope>
    <source>
        <strain evidence="1">CBS 314.62</strain>
    </source>
</reference>
<organism evidence="1 2">
    <name type="scientific">Podospora appendiculata</name>
    <dbReference type="NCBI Taxonomy" id="314037"/>
    <lineage>
        <taxon>Eukaryota</taxon>
        <taxon>Fungi</taxon>
        <taxon>Dikarya</taxon>
        <taxon>Ascomycota</taxon>
        <taxon>Pezizomycotina</taxon>
        <taxon>Sordariomycetes</taxon>
        <taxon>Sordariomycetidae</taxon>
        <taxon>Sordariales</taxon>
        <taxon>Podosporaceae</taxon>
        <taxon>Podospora</taxon>
    </lineage>
</organism>
<proteinExistence type="predicted"/>
<dbReference type="AlphaFoldDB" id="A0AAE0XH19"/>
<evidence type="ECO:0000313" key="2">
    <source>
        <dbReference type="Proteomes" id="UP001270362"/>
    </source>
</evidence>
<comment type="caution">
    <text evidence="1">The sequence shown here is derived from an EMBL/GenBank/DDBJ whole genome shotgun (WGS) entry which is preliminary data.</text>
</comment>
<accession>A0AAE0XH19</accession>
<evidence type="ECO:0000313" key="1">
    <source>
        <dbReference type="EMBL" id="KAK3693213.1"/>
    </source>
</evidence>
<sequence length="99" mass="11101">MDCAKFLFILPACFLSVFVPQMPFHIKCLPDEKPRAPACDAFHVQPPSGSGSDGRIRRLRREAVSLSEKPRSPMTSWEDCFRLLDGAHSGYECPSSCRN</sequence>
<protein>
    <submittedName>
        <fullName evidence="1">Uncharacterized protein</fullName>
    </submittedName>
</protein>
<keyword evidence="2" id="KW-1185">Reference proteome</keyword>
<name>A0AAE0XH19_9PEZI</name>
<gene>
    <name evidence="1" type="ORF">B0T22DRAFT_449214</name>
</gene>